<evidence type="ECO:0000313" key="1">
    <source>
        <dbReference type="EMBL" id="GES82311.1"/>
    </source>
</evidence>
<dbReference type="EMBL" id="BLAL01000060">
    <property type="protein sequence ID" value="GES82311.1"/>
    <property type="molecule type" value="Genomic_DNA"/>
</dbReference>
<organism evidence="1 2">
    <name type="scientific">Rhizophagus clarus</name>
    <dbReference type="NCBI Taxonomy" id="94130"/>
    <lineage>
        <taxon>Eukaryota</taxon>
        <taxon>Fungi</taxon>
        <taxon>Fungi incertae sedis</taxon>
        <taxon>Mucoromycota</taxon>
        <taxon>Glomeromycotina</taxon>
        <taxon>Glomeromycetes</taxon>
        <taxon>Glomerales</taxon>
        <taxon>Glomeraceae</taxon>
        <taxon>Rhizophagus</taxon>
    </lineage>
</organism>
<sequence length="104" mass="12173">MLQLYQQLYKDQKTKWSTDRINYFIERRNSDLSNNQNRMLNSLLNRKPRHITLDRLIYTPEGSDTPVYTTKAQTIAEQARLHFQTHAGSTSSAVYNSVEDLPKP</sequence>
<protein>
    <submittedName>
        <fullName evidence="1">Uncharacterized protein</fullName>
    </submittedName>
</protein>
<dbReference type="Proteomes" id="UP000615446">
    <property type="component" value="Unassembled WGS sequence"/>
</dbReference>
<proteinExistence type="predicted"/>
<accession>A0A8H3QK43</accession>
<dbReference type="AlphaFoldDB" id="A0A8H3QK43"/>
<evidence type="ECO:0000313" key="2">
    <source>
        <dbReference type="Proteomes" id="UP000615446"/>
    </source>
</evidence>
<reference evidence="1" key="1">
    <citation type="submission" date="2019-10" db="EMBL/GenBank/DDBJ databases">
        <title>Conservation and host-specific expression of non-tandemly repeated heterogenous ribosome RNA gene in arbuscular mycorrhizal fungi.</title>
        <authorList>
            <person name="Maeda T."/>
            <person name="Kobayashi Y."/>
            <person name="Nakagawa T."/>
            <person name="Ezawa T."/>
            <person name="Yamaguchi K."/>
            <person name="Bino T."/>
            <person name="Nishimoto Y."/>
            <person name="Shigenobu S."/>
            <person name="Kawaguchi M."/>
        </authorList>
    </citation>
    <scope>NUCLEOTIDE SEQUENCE</scope>
    <source>
        <strain evidence="1">HR1</strain>
    </source>
</reference>
<dbReference type="OrthoDB" id="2445125at2759"/>
<comment type="caution">
    <text evidence="1">The sequence shown here is derived from an EMBL/GenBank/DDBJ whole genome shotgun (WGS) entry which is preliminary data.</text>
</comment>
<name>A0A8H3QK43_9GLOM</name>
<gene>
    <name evidence="1" type="ORF">RCL2_000952300</name>
</gene>